<reference evidence="7" key="2">
    <citation type="submission" date="2025-09" db="UniProtKB">
        <authorList>
            <consortium name="Ensembl"/>
        </authorList>
    </citation>
    <scope>IDENTIFICATION</scope>
</reference>
<proteinExistence type="inferred from homology"/>
<dbReference type="CDD" id="cd18808">
    <property type="entry name" value="SF1_C_Upf1"/>
    <property type="match status" value="2"/>
</dbReference>
<dbReference type="InterPro" id="IPR047187">
    <property type="entry name" value="SF1_C_Upf1"/>
</dbReference>
<dbReference type="InterPro" id="IPR041677">
    <property type="entry name" value="DNA2/NAM7_AAA_11"/>
</dbReference>
<dbReference type="Ensembl" id="ENSLLET00000016342.1">
    <property type="protein sequence ID" value="ENSLLEP00000015739.1"/>
    <property type="gene ID" value="ENSLLEG00000010012.1"/>
</dbReference>
<dbReference type="SUPFAM" id="SSF52540">
    <property type="entry name" value="P-loop containing nucleoside triphosphate hydrolases"/>
    <property type="match status" value="2"/>
</dbReference>
<dbReference type="InterPro" id="IPR001900">
    <property type="entry name" value="RNase_II/R"/>
</dbReference>
<evidence type="ECO:0000313" key="7">
    <source>
        <dbReference type="Ensembl" id="ENSLLEP00000015739.1"/>
    </source>
</evidence>
<dbReference type="InterPro" id="IPR056787">
    <property type="entry name" value="OB_HELZ2"/>
</dbReference>
<protein>
    <submittedName>
        <fullName evidence="7">Helicase with zinc finger 2</fullName>
    </submittedName>
</protein>
<dbReference type="GO" id="GO:0004540">
    <property type="term" value="F:RNA nuclease activity"/>
    <property type="evidence" value="ECO:0007669"/>
    <property type="project" value="InterPro"/>
</dbReference>
<dbReference type="GO" id="GO:0043139">
    <property type="term" value="F:5'-3' DNA helicase activity"/>
    <property type="evidence" value="ECO:0007669"/>
    <property type="project" value="TreeGrafter"/>
</dbReference>
<evidence type="ECO:0000256" key="2">
    <source>
        <dbReference type="ARBA" id="ARBA00022741"/>
    </source>
</evidence>
<evidence type="ECO:0000259" key="6">
    <source>
        <dbReference type="SMART" id="SM00955"/>
    </source>
</evidence>
<dbReference type="InterPro" id="IPR027417">
    <property type="entry name" value="P-loop_NTPase"/>
</dbReference>
<gene>
    <name evidence="7" type="primary">HELZ2</name>
</gene>
<evidence type="ECO:0000256" key="4">
    <source>
        <dbReference type="ARBA" id="ARBA00022806"/>
    </source>
</evidence>
<keyword evidence="4" id="KW-0347">Helicase</keyword>
<comment type="similarity">
    <text evidence="1">Belongs to the DNA2/NAM7 helicase family.</text>
</comment>
<keyword evidence="5" id="KW-0067">ATP-binding</keyword>
<evidence type="ECO:0000256" key="5">
    <source>
        <dbReference type="ARBA" id="ARBA00022840"/>
    </source>
</evidence>
<sequence length="2774" mass="316641">MVPFSGPSPSSLPQLLEAVELRQACSVCSERKHEVTYVLRPEQQHNCGRQLLLGRLKKERNGKMWHEIRRRPKFPVPARYAVCWHYQPLVGCIRHGQNCTFAWSEEERLVWAFKKSFDLDKKQLSDMLFPSLPIRTESSALNSLDSILKHFGGQFQEVCEQCFYESPQRLTLSHSCHIHPRPLPLLTHIAIVGSRQQCHAILPLPHWQSIHLCKQSSRGLLCRVEGGHCPHAHSEVELAVWTAERHFCLRRGQIVQRSDLDMGLHCRLCLVTAPTQESFEIHCSTLEHRRIMADKTPTLWNHRTPPIESNDFAMCKSPTDCVYGNSCPKAHSKEELEEWILRLKISKKNKHVAELEGLQSYQDRLMEEYQRYNAEMPVLSEDIADFNGVRMSCDISLKVHIPVKPARTTWTFTLHSKTILLHVALLKTDPGVSFSLLAPDLPKNCHYAQGTMFKVKRTRSIQYTIKVLVEGSIYGLFEQWLVIDFGERPVLLNKIFLQVGGHNNMLITENDLSRQDKGMAQSGERWYPDEKLCIPCVERTDEVKRLMELHKLPKMNLNYWNASTKKDSLTTQNYKGHMHEWLFQEEAARETILSRLTLKVTMTLKKMVTSSMGMKVAPGGGLFADVPLPLGLTKDTEEGYLLFRSVKTALIAPCPPQGDKVYEVLVETESGLESSMWLEIPERCCQDLGLQDQASPLMEIQFQLERLDFCFYHEAVDRLQDPSLVLPDLAKCRVPTVKQSLSWGNTKQQMAASYIIGSVPEKNLVAPLLIYGPFGTGKTYTIAKTTLEVIKQTGSRVLICTHNNSTADLYIREYFHPHVLLGHPEAIPLRVKYQLSPINRTDEITLQYCALAEDNLSFSTPQRGKLDQHQIIVTTAATSRDLNVPRGYFTHIFLDETAQMLESEALIPLTLADHRTRILMAGDHMQETPRLFSQALASCHEELTLLTRLFSYYQCRDCAAANGARIIFHQNYRSVPAIISFISKCFYVGRDDAIEACAGGAESPKDRYALALFHVRGPSTKDGNSWVNQSEVLQVLEVVKDVLRHWPESWGPVKRDKICVVSQGSQVQLIRQELRKIRHRDITVTSYDNIIGCEYQVIILSVVRSLESLPSTSPMSSNFSLEIFCNPRVLNTILTRARSQIIVVGDMVALCSFGGCSRIWRRYVRECVEKGTASPPDLSVEEIRQVVYSQHFWTEQQENDEDLEDSDSWSSDPDINSEDLILQELLRGTKAFVTVSEEGILEISSGGYAESREGKYKNFPTYQLEQYLLKQPNIYKKCQLIKDSFDSGCAVTLHEIPPKRIQIKGRLNLGMAFSGDQVVVKLHDTNSQEGKVVGVLNPGENVRRYVCYMEPYDNSIMVPIDKSVTKIYCHRFKEKPGFVPIRSFENGRVKNIGFAKLTHEMKQDQLFLVQVIKWDQGFYYPLGIVICILPKISTEELGLQVLDLEYGVAASREYPEKASREAEELSSNIPFTEERLDCRDILTFTIDPLNAKDLDDAISVRDLQDHYEIGVHITDLTPYVRPGGELDTEARSRGVTFYCPKSDPVHMLPFRLSSDLCSLKSQCDRRAVSLFVLVQKSTDQMVEGQFCQTLIRSDRQLSYEEANSILNAQQGRALAFNSLEDCVGVVWHFSKVHCRCRLQDAAIYKQPDEHCSTGVRSAQRMIEELMIMYNNWVAEYLCEKESLNHVVPLRCQAHPGIEKLEMVRDKIKHLLPLSSYLSHHLLDDPAHGYPSHDLKITILSSIWEQLQSAAQKEDFIRVMDILYTDDLHPELCDAARKFRKSLGRSYLKRSASPGPNEHYSLQLCTYTWASSPIRRYLDIVVQRLLHSSLRNKEPKMDAQNIDMLCHEFEMQVHQESVYEKKSHALCLALSFQNQVQKKMSVVVSAEPHSNGLQVVFPLNGDSLSSPLDVLYSMLQPSEQPQETIGGTQLSWRRRVYSHHFFRDLPALGFYQDIVAFSGKAWQDALSALRQSKPEEVLSILKKGIEEVDAENTTKRSSCGHYVELTLDLRPGKSFFIQLCTTLKRGLPTPSPQLFFPSPAIQLCLEHTDRPIECFSKLANRGPLTIYKNEAEYVRLWLPLCDMEAVVSAVSEGGGVLLRDVPVRWENKNTTLESVGMKGSFKLSENLIDECDLDMDFRHCYLCIRMEELRANSSPGELDSQIYTWVAHGLTDKDSEKKTDSDKKHYTVTFHIHQATMKHAPEEAFKSAALFTLEIIPKLLPDIRKEFAVKLLKSASELAKNIALGKRIPDRVINRKFKSQNSFNIPGYRGLNLSQTKAVKAAVTQPFTVIQGPPGTGKTVVGVHIVHWFHHINQELNLQVEEEKEEEEKDKSVEQNEEECSRRRVIMYCGPSNKSVDVVAEMLLPLRDKLRPLRVYSEQIELTEFPYPGSGLRMSGYLREGRPNPSLRSITLHHRIRQPPNRHHHAILAMDRRIQNKENITPEEIKEYKKTVYKARLVELECHDVVLCTCVAASSLSLTKLRVSQLIVDESAMCTEPEVLVPLVNHKHLDSVVLIGDHRQLRPVILNNMCRLLKMDHSLFERYQQRALMLDTQYRMHYDICEFPSKEFYEGRLITSDQLHLRPSLFYQQSKKICPFVFGEVKGKEKSLNVTTEEGNINSKANTEEAEEAIRLARCLVQESVEPSDIAILSPYNAQVTLITKKLQEQNLSGVTVCTIMKSQGSEWRYVIFSTVRTMPENEVDKRPTISWTRRHLGFLSDPNQINVALTRPKEGLCVLGNTSLLECCPLWRRLLQHYRRSGSLVCSTEINNPRSCRR</sequence>
<dbReference type="SUPFAM" id="SSF50249">
    <property type="entry name" value="Nucleic acid-binding proteins"/>
    <property type="match status" value="2"/>
</dbReference>
<keyword evidence="3" id="KW-0378">Hydrolase</keyword>
<name>A0A8C5MNU4_9ANUR</name>
<feature type="domain" description="RNB" evidence="6">
    <location>
        <begin position="1475"/>
        <end position="1831"/>
    </location>
</feature>
<dbReference type="InterPro" id="IPR050534">
    <property type="entry name" value="Coronavir_polyprotein_1ab"/>
</dbReference>
<keyword evidence="8" id="KW-1185">Reference proteome</keyword>
<dbReference type="OrthoDB" id="2285229at2759"/>
<dbReference type="GeneTree" id="ENSGT00940000160694"/>
<dbReference type="FunFam" id="3.40.50.300:FF:001313">
    <property type="entry name" value="Helicase with zinc finger domain 2"/>
    <property type="match status" value="1"/>
</dbReference>
<evidence type="ECO:0000256" key="3">
    <source>
        <dbReference type="ARBA" id="ARBA00022801"/>
    </source>
</evidence>
<dbReference type="GO" id="GO:0016787">
    <property type="term" value="F:hydrolase activity"/>
    <property type="evidence" value="ECO:0007669"/>
    <property type="project" value="UniProtKB-KW"/>
</dbReference>
<accession>A0A8C5MNU4</accession>
<dbReference type="Pfam" id="PF13086">
    <property type="entry name" value="AAA_11"/>
    <property type="match status" value="2"/>
</dbReference>
<evidence type="ECO:0000313" key="8">
    <source>
        <dbReference type="Proteomes" id="UP000694569"/>
    </source>
</evidence>
<dbReference type="Gene3D" id="3.40.50.300">
    <property type="entry name" value="P-loop containing nucleotide triphosphate hydrolases"/>
    <property type="match status" value="4"/>
</dbReference>
<dbReference type="Pfam" id="PF13087">
    <property type="entry name" value="AAA_12"/>
    <property type="match status" value="2"/>
</dbReference>
<organism evidence="7 8">
    <name type="scientific">Leptobrachium leishanense</name>
    <name type="common">Leishan spiny toad</name>
    <dbReference type="NCBI Taxonomy" id="445787"/>
    <lineage>
        <taxon>Eukaryota</taxon>
        <taxon>Metazoa</taxon>
        <taxon>Chordata</taxon>
        <taxon>Craniata</taxon>
        <taxon>Vertebrata</taxon>
        <taxon>Euteleostomi</taxon>
        <taxon>Amphibia</taxon>
        <taxon>Batrachia</taxon>
        <taxon>Anura</taxon>
        <taxon>Pelobatoidea</taxon>
        <taxon>Megophryidae</taxon>
        <taxon>Leptobrachium</taxon>
    </lineage>
</organism>
<dbReference type="Pfam" id="PF25049">
    <property type="entry name" value="OB_HELZ2"/>
    <property type="match status" value="1"/>
</dbReference>
<reference evidence="7" key="1">
    <citation type="submission" date="2025-08" db="UniProtKB">
        <authorList>
            <consortium name="Ensembl"/>
        </authorList>
    </citation>
    <scope>IDENTIFICATION</scope>
</reference>
<dbReference type="Pfam" id="PF00773">
    <property type="entry name" value="RNB"/>
    <property type="match status" value="1"/>
</dbReference>
<dbReference type="InterPro" id="IPR012340">
    <property type="entry name" value="NA-bd_OB-fold"/>
</dbReference>
<dbReference type="PANTHER" id="PTHR43788:SF16">
    <property type="entry name" value="HELICASE WITH ZINC FINGER 2"/>
    <property type="match status" value="1"/>
</dbReference>
<dbReference type="SMART" id="SM00955">
    <property type="entry name" value="RNB"/>
    <property type="match status" value="1"/>
</dbReference>
<dbReference type="FunFam" id="3.40.50.300:FF:001373">
    <property type="entry name" value="Helicase with zinc finger domain 2"/>
    <property type="match status" value="1"/>
</dbReference>
<evidence type="ECO:0000256" key="1">
    <source>
        <dbReference type="ARBA" id="ARBA00007913"/>
    </source>
</evidence>
<dbReference type="InterPro" id="IPR041679">
    <property type="entry name" value="DNA2/NAM7-like_C"/>
</dbReference>
<dbReference type="GO" id="GO:0003723">
    <property type="term" value="F:RNA binding"/>
    <property type="evidence" value="ECO:0007669"/>
    <property type="project" value="InterPro"/>
</dbReference>
<dbReference type="Proteomes" id="UP000694569">
    <property type="component" value="Unplaced"/>
</dbReference>
<dbReference type="PANTHER" id="PTHR43788">
    <property type="entry name" value="DNA2/NAM7 HELICASE FAMILY MEMBER"/>
    <property type="match status" value="1"/>
</dbReference>
<keyword evidence="2" id="KW-0547">Nucleotide-binding</keyword>
<dbReference type="GO" id="GO:0005524">
    <property type="term" value="F:ATP binding"/>
    <property type="evidence" value="ECO:0007669"/>
    <property type="project" value="UniProtKB-KW"/>
</dbReference>